<evidence type="ECO:0000313" key="1">
    <source>
        <dbReference type="EMBL" id="QHT17399.1"/>
    </source>
</evidence>
<reference evidence="1" key="1">
    <citation type="journal article" date="2020" name="Nature">
        <title>Giant virus diversity and host interactions through global metagenomics.</title>
        <authorList>
            <person name="Schulz F."/>
            <person name="Roux S."/>
            <person name="Paez-Espino D."/>
            <person name="Jungbluth S."/>
            <person name="Walsh D.A."/>
            <person name="Denef V.J."/>
            <person name="McMahon K.D."/>
            <person name="Konstantinidis K.T."/>
            <person name="Eloe-Fadrosh E.A."/>
            <person name="Kyrpides N.C."/>
            <person name="Woyke T."/>
        </authorList>
    </citation>
    <scope>NUCLEOTIDE SEQUENCE</scope>
    <source>
        <strain evidence="1">GVMAG-M-3300023174-24</strain>
    </source>
</reference>
<dbReference type="InterPro" id="IPR046163">
    <property type="entry name" value="DUF6165"/>
</dbReference>
<accession>A0A6C0DNF1</accession>
<sequence length="415" mass="50589">MSRKKIAILIVGEIRTNSLGKGTNTSFVDTFKKNILNEDILNNYDVNIFFVTDKIIEEKAYKYFGEHLKELLQLSFQDIDEPLNLNELVNNYMNYYNYRKNNPDKFPLLLGPRESYVYKYYKVYAAYKLMLKYEKQNFFQHDYILKFRPDIYIPNNFYNSIKLLENNNLEMLFNSEFCYFGRYKIMSHICNLIFCYGKYNYGEIKHHSKYTRQIFSHEVDYLELAKMWNCWYESPEVQLFEHVLEYCYLNNINYDKLSPNFGEVCIFEDRKLEVIWDNKIYTNNKMIQIPVCNGELVDKLTILEIKKNKMTGDKLENVTKEYDLLYPYLVQIGLSREHELFKKLYDINLEFWEYHDWQRERWRLLENANFIDIELFKRNRDEHILNDERARIKKEINKLTNSEIIEEKLFISYHI</sequence>
<dbReference type="Pfam" id="PF19662">
    <property type="entry name" value="DUF6165"/>
    <property type="match status" value="1"/>
</dbReference>
<dbReference type="AlphaFoldDB" id="A0A6C0DNF1"/>
<dbReference type="EMBL" id="MN739634">
    <property type="protein sequence ID" value="QHT17399.1"/>
    <property type="molecule type" value="Genomic_DNA"/>
</dbReference>
<protein>
    <submittedName>
        <fullName evidence="1">Uncharacterized protein</fullName>
    </submittedName>
</protein>
<proteinExistence type="predicted"/>
<name>A0A6C0DNF1_9ZZZZ</name>
<organism evidence="1">
    <name type="scientific">viral metagenome</name>
    <dbReference type="NCBI Taxonomy" id="1070528"/>
    <lineage>
        <taxon>unclassified sequences</taxon>
        <taxon>metagenomes</taxon>
        <taxon>organismal metagenomes</taxon>
    </lineage>
</organism>